<dbReference type="EMBL" id="CACVKT020007264">
    <property type="protein sequence ID" value="CAC5406672.1"/>
    <property type="molecule type" value="Genomic_DNA"/>
</dbReference>
<name>A0A6J8DGZ5_MYTCO</name>
<protein>
    <recommendedName>
        <fullName evidence="4">Bee-milk protein</fullName>
    </recommendedName>
</protein>
<evidence type="ECO:0008006" key="4">
    <source>
        <dbReference type="Google" id="ProtNLM"/>
    </source>
</evidence>
<dbReference type="InterPro" id="IPR011042">
    <property type="entry name" value="6-blade_b-propeller_TolB-like"/>
</dbReference>
<organism evidence="2 3">
    <name type="scientific">Mytilus coruscus</name>
    <name type="common">Sea mussel</name>
    <dbReference type="NCBI Taxonomy" id="42192"/>
    <lineage>
        <taxon>Eukaryota</taxon>
        <taxon>Metazoa</taxon>
        <taxon>Spiralia</taxon>
        <taxon>Lophotrochozoa</taxon>
        <taxon>Mollusca</taxon>
        <taxon>Bivalvia</taxon>
        <taxon>Autobranchia</taxon>
        <taxon>Pteriomorphia</taxon>
        <taxon>Mytilida</taxon>
        <taxon>Mytiloidea</taxon>
        <taxon>Mytilidae</taxon>
        <taxon>Mytilinae</taxon>
        <taxon>Mytilus</taxon>
    </lineage>
</organism>
<evidence type="ECO:0000256" key="1">
    <source>
        <dbReference type="SAM" id="SignalP"/>
    </source>
</evidence>
<reference evidence="2 3" key="1">
    <citation type="submission" date="2020-06" db="EMBL/GenBank/DDBJ databases">
        <authorList>
            <person name="Li R."/>
            <person name="Bekaert M."/>
        </authorList>
    </citation>
    <scope>NUCLEOTIDE SEQUENCE [LARGE SCALE GENOMIC DNA]</scope>
    <source>
        <strain evidence="3">wild</strain>
    </source>
</reference>
<dbReference type="OrthoDB" id="6093568at2759"/>
<keyword evidence="1" id="KW-0732">Signal</keyword>
<feature type="signal peptide" evidence="1">
    <location>
        <begin position="1"/>
        <end position="19"/>
    </location>
</feature>
<sequence length="405" mass="45698">MLQTVIISIALIVTERVFCQHHICLTKQIVDGTLTLNCSVDKLQFPIYLYTPTNTAIGKCAAPQVNTLKINRCGENVMQYLDTNTTSLTINVSSYNVSGIWTCAHGLFKENINIEVLQCPQNKDNHIGESIIGNENMPNLLSIRYHQNIEIKNDNKPIRLCGIVILPDSRIIFGDYFNQSLIIYKYFKFQFIFSLENEPRGMTGMTENKIAVTYAFSREIVILAIHDNHVTVINKLNMHLGKPFSIAYDEHQFAVEVGEGDDGLIAIIHSDGRINRTISNVTNFAYFTGNTIRLAFDAKRENVIIAAMSKNLVTCLDFDGKVIWSTVIQSPRGLVFLTDLTSRKKTLLLASKRCSTIYELNLDNGKDKVLLAAGQIKGPRYMAYHNKLFCIQNDGDAILTYYFND</sequence>
<gene>
    <name evidence="2" type="ORF">MCOR_40223</name>
</gene>
<evidence type="ECO:0000313" key="3">
    <source>
        <dbReference type="Proteomes" id="UP000507470"/>
    </source>
</evidence>
<keyword evidence="3" id="KW-1185">Reference proteome</keyword>
<dbReference type="SUPFAM" id="SSF101898">
    <property type="entry name" value="NHL repeat"/>
    <property type="match status" value="1"/>
</dbReference>
<evidence type="ECO:0000313" key="2">
    <source>
        <dbReference type="EMBL" id="CAC5406672.1"/>
    </source>
</evidence>
<dbReference type="Gene3D" id="2.120.10.30">
    <property type="entry name" value="TolB, C-terminal domain"/>
    <property type="match status" value="1"/>
</dbReference>
<dbReference type="Proteomes" id="UP000507470">
    <property type="component" value="Unassembled WGS sequence"/>
</dbReference>
<feature type="chain" id="PRO_5026911443" description="Bee-milk protein" evidence="1">
    <location>
        <begin position="20"/>
        <end position="405"/>
    </location>
</feature>
<dbReference type="AlphaFoldDB" id="A0A6J8DGZ5"/>
<proteinExistence type="predicted"/>
<accession>A0A6J8DGZ5</accession>